<dbReference type="Proteomes" id="UP000289340">
    <property type="component" value="Chromosome 2"/>
</dbReference>
<reference evidence="2 3" key="1">
    <citation type="submission" date="2018-09" db="EMBL/GenBank/DDBJ databases">
        <title>A high-quality reference genome of wild soybean provides a powerful tool to mine soybean genomes.</title>
        <authorList>
            <person name="Xie M."/>
            <person name="Chung C.Y.L."/>
            <person name="Li M.-W."/>
            <person name="Wong F.-L."/>
            <person name="Chan T.-F."/>
            <person name="Lam H.-M."/>
        </authorList>
    </citation>
    <scope>NUCLEOTIDE SEQUENCE [LARGE SCALE GENOMIC DNA]</scope>
    <source>
        <strain evidence="3">cv. W05</strain>
        <tissue evidence="2">Hypocotyl of etiolated seedlings</tissue>
    </source>
</reference>
<accession>A0A445LQA0</accession>
<dbReference type="EMBL" id="QZWG01000002">
    <property type="protein sequence ID" value="RZC25272.1"/>
    <property type="molecule type" value="Genomic_DNA"/>
</dbReference>
<gene>
    <name evidence="2" type="ORF">D0Y65_004104</name>
</gene>
<sequence>MGLCFGCFSIEKCMCKEEERLTSEEAHAKAAEAAQKRSGATQEISSGQQTGMGKLQSTQLCELVSYSLSLDIKVLYWLQADAVAVAERAGGIGLFGTFLLSFFSHPASSKGLHVWFIFMEGRLFLGRITESKKLFIWAASWKQHKQIRGGISTCLARFGDLSSLEQPGFPRNNQDVVIG</sequence>
<evidence type="ECO:0000313" key="2">
    <source>
        <dbReference type="EMBL" id="RZC25272.1"/>
    </source>
</evidence>
<keyword evidence="3" id="KW-1185">Reference proteome</keyword>
<comment type="caution">
    <text evidence="2">The sequence shown here is derived from an EMBL/GenBank/DDBJ whole genome shotgun (WGS) entry which is preliminary data.</text>
</comment>
<organism evidence="2 3">
    <name type="scientific">Glycine soja</name>
    <name type="common">Wild soybean</name>
    <dbReference type="NCBI Taxonomy" id="3848"/>
    <lineage>
        <taxon>Eukaryota</taxon>
        <taxon>Viridiplantae</taxon>
        <taxon>Streptophyta</taxon>
        <taxon>Embryophyta</taxon>
        <taxon>Tracheophyta</taxon>
        <taxon>Spermatophyta</taxon>
        <taxon>Magnoliopsida</taxon>
        <taxon>eudicotyledons</taxon>
        <taxon>Gunneridae</taxon>
        <taxon>Pentapetalae</taxon>
        <taxon>rosids</taxon>
        <taxon>fabids</taxon>
        <taxon>Fabales</taxon>
        <taxon>Fabaceae</taxon>
        <taxon>Papilionoideae</taxon>
        <taxon>50 kb inversion clade</taxon>
        <taxon>NPAAA clade</taxon>
        <taxon>indigoferoid/millettioid clade</taxon>
        <taxon>Phaseoleae</taxon>
        <taxon>Glycine</taxon>
        <taxon>Glycine subgen. Soja</taxon>
    </lineage>
</organism>
<feature type="compositionally biased region" description="Polar residues" evidence="1">
    <location>
        <begin position="38"/>
        <end position="50"/>
    </location>
</feature>
<dbReference type="AlphaFoldDB" id="A0A445LQA0"/>
<evidence type="ECO:0000313" key="3">
    <source>
        <dbReference type="Proteomes" id="UP000289340"/>
    </source>
</evidence>
<proteinExistence type="predicted"/>
<name>A0A445LQA0_GLYSO</name>
<feature type="region of interest" description="Disordered" evidence="1">
    <location>
        <begin position="26"/>
        <end position="50"/>
    </location>
</feature>
<protein>
    <submittedName>
        <fullName evidence="2">Uncharacterized protein</fullName>
    </submittedName>
</protein>
<evidence type="ECO:0000256" key="1">
    <source>
        <dbReference type="SAM" id="MobiDB-lite"/>
    </source>
</evidence>